<reference evidence="15 16" key="1">
    <citation type="submission" date="2015-07" db="EMBL/GenBank/DDBJ databases">
        <title>Genome analysis of myxobacterium Chondromyces crocatus Cm c5 reveals a high potential for natural compound synthesis and the genetic basis for the loss of fruiting body formation.</title>
        <authorList>
            <person name="Zaburannyi N."/>
            <person name="Bunk B."/>
            <person name="Maier J."/>
            <person name="Overmann J."/>
            <person name="Mueller R."/>
        </authorList>
    </citation>
    <scope>NUCLEOTIDE SEQUENCE [LARGE SCALE GENOMIC DNA]</scope>
    <source>
        <strain evidence="15 16">Cm c5</strain>
    </source>
</reference>
<dbReference type="OrthoDB" id="9815130at2"/>
<dbReference type="InterPro" id="IPR015803">
    <property type="entry name" value="Cys-tRNA-ligase"/>
</dbReference>
<evidence type="ECO:0000256" key="7">
    <source>
        <dbReference type="ARBA" id="ARBA00022741"/>
    </source>
</evidence>
<dbReference type="KEGG" id="ccro:CMC5_061320"/>
<keyword evidence="5 12" id="KW-0436">Ligase</keyword>
<accession>A0A0K1ELY3</accession>
<dbReference type="InterPro" id="IPR032678">
    <property type="entry name" value="tRNA-synt_1_cat_dom"/>
</dbReference>
<evidence type="ECO:0000256" key="13">
    <source>
        <dbReference type="SAM" id="MobiDB-lite"/>
    </source>
</evidence>
<evidence type="ECO:0000256" key="8">
    <source>
        <dbReference type="ARBA" id="ARBA00022833"/>
    </source>
</evidence>
<feature type="binding site" evidence="12">
    <location>
        <position position="274"/>
    </location>
    <ligand>
        <name>ATP</name>
        <dbReference type="ChEBI" id="CHEBI:30616"/>
    </ligand>
</feature>
<dbReference type="NCBIfam" id="TIGR00435">
    <property type="entry name" value="cysS"/>
    <property type="match status" value="1"/>
</dbReference>
<dbReference type="SUPFAM" id="SSF52374">
    <property type="entry name" value="Nucleotidylyl transferase"/>
    <property type="match status" value="1"/>
</dbReference>
<dbReference type="GO" id="GO:0005829">
    <property type="term" value="C:cytosol"/>
    <property type="evidence" value="ECO:0007669"/>
    <property type="project" value="TreeGrafter"/>
</dbReference>
<evidence type="ECO:0000256" key="11">
    <source>
        <dbReference type="ARBA" id="ARBA00023146"/>
    </source>
</evidence>
<dbReference type="HAMAP" id="MF_00041">
    <property type="entry name" value="Cys_tRNA_synth"/>
    <property type="match status" value="1"/>
</dbReference>
<feature type="binding site" evidence="12">
    <location>
        <position position="214"/>
    </location>
    <ligand>
        <name>Zn(2+)</name>
        <dbReference type="ChEBI" id="CHEBI:29105"/>
    </ligand>
</feature>
<dbReference type="CDD" id="cd00672">
    <property type="entry name" value="CysRS_core"/>
    <property type="match status" value="1"/>
</dbReference>
<feature type="short sequence motif" description="'HIGH' region" evidence="12">
    <location>
        <begin position="31"/>
        <end position="41"/>
    </location>
</feature>
<comment type="similarity">
    <text evidence="2 12">Belongs to the class-I aminoacyl-tRNA synthetase family.</text>
</comment>
<protein>
    <recommendedName>
        <fullName evidence="12">Cysteine--tRNA ligase</fullName>
        <ecNumber evidence="12">6.1.1.16</ecNumber>
    </recommendedName>
    <alternativeName>
        <fullName evidence="12">Cysteinyl-tRNA synthetase</fullName>
        <shortName evidence="12">CysRS</shortName>
    </alternativeName>
</protein>
<dbReference type="Pfam" id="PF01406">
    <property type="entry name" value="tRNA-synt_1e"/>
    <property type="match status" value="1"/>
</dbReference>
<evidence type="ECO:0000256" key="4">
    <source>
        <dbReference type="ARBA" id="ARBA00022490"/>
    </source>
</evidence>
<keyword evidence="11 12" id="KW-0030">Aminoacyl-tRNA synthetase</keyword>
<evidence type="ECO:0000256" key="5">
    <source>
        <dbReference type="ARBA" id="ARBA00022598"/>
    </source>
</evidence>
<gene>
    <name evidence="12" type="primary">cysS</name>
    <name evidence="15" type="ORF">CMC5_061320</name>
</gene>
<dbReference type="SMART" id="SM00840">
    <property type="entry name" value="DALR_2"/>
    <property type="match status" value="1"/>
</dbReference>
<evidence type="ECO:0000256" key="6">
    <source>
        <dbReference type="ARBA" id="ARBA00022723"/>
    </source>
</evidence>
<evidence type="ECO:0000256" key="10">
    <source>
        <dbReference type="ARBA" id="ARBA00022917"/>
    </source>
</evidence>
<evidence type="ECO:0000256" key="2">
    <source>
        <dbReference type="ARBA" id="ARBA00005594"/>
    </source>
</evidence>
<evidence type="ECO:0000313" key="16">
    <source>
        <dbReference type="Proteomes" id="UP000067626"/>
    </source>
</evidence>
<dbReference type="Pfam" id="PF09190">
    <property type="entry name" value="DALR_2"/>
    <property type="match status" value="1"/>
</dbReference>
<dbReference type="InterPro" id="IPR009080">
    <property type="entry name" value="tRNAsynth_Ia_anticodon-bd"/>
</dbReference>
<evidence type="ECO:0000256" key="12">
    <source>
        <dbReference type="HAMAP-Rule" id="MF_00041"/>
    </source>
</evidence>
<proteinExistence type="inferred from homology"/>
<dbReference type="AlphaFoldDB" id="A0A0K1ELY3"/>
<evidence type="ECO:0000259" key="14">
    <source>
        <dbReference type="SMART" id="SM00840"/>
    </source>
</evidence>
<dbReference type="PRINTS" id="PR00983">
    <property type="entry name" value="TRNASYNTHCYS"/>
</dbReference>
<dbReference type="RefSeq" id="WP_050433619.1">
    <property type="nucleotide sequence ID" value="NZ_CP012159.1"/>
</dbReference>
<feature type="short sequence motif" description="'KMSKS' region" evidence="12">
    <location>
        <begin position="271"/>
        <end position="275"/>
    </location>
</feature>
<dbReference type="PANTHER" id="PTHR10890:SF3">
    <property type="entry name" value="CYSTEINE--TRNA LIGASE, CYTOPLASMIC"/>
    <property type="match status" value="1"/>
</dbReference>
<comment type="subunit">
    <text evidence="3 12">Monomer.</text>
</comment>
<evidence type="ECO:0000256" key="1">
    <source>
        <dbReference type="ARBA" id="ARBA00004496"/>
    </source>
</evidence>
<dbReference type="InterPro" id="IPR015273">
    <property type="entry name" value="Cys-tRNA-synt_Ia_DALR"/>
</dbReference>
<dbReference type="EC" id="6.1.1.16" evidence="12"/>
<dbReference type="GO" id="GO:0006423">
    <property type="term" value="P:cysteinyl-tRNA aminoacylation"/>
    <property type="evidence" value="ECO:0007669"/>
    <property type="project" value="UniProtKB-UniRule"/>
</dbReference>
<evidence type="ECO:0000313" key="15">
    <source>
        <dbReference type="EMBL" id="AKT41910.1"/>
    </source>
</evidence>
<dbReference type="InterPro" id="IPR014729">
    <property type="entry name" value="Rossmann-like_a/b/a_fold"/>
</dbReference>
<dbReference type="PANTHER" id="PTHR10890">
    <property type="entry name" value="CYSTEINYL-TRNA SYNTHETASE"/>
    <property type="match status" value="1"/>
</dbReference>
<dbReference type="SUPFAM" id="SSF47323">
    <property type="entry name" value="Anticodon-binding domain of a subclass of class I aminoacyl-tRNA synthetases"/>
    <property type="match status" value="1"/>
</dbReference>
<keyword evidence="16" id="KW-1185">Reference proteome</keyword>
<keyword evidence="7 12" id="KW-0547">Nucleotide-binding</keyword>
<dbReference type="Gene3D" id="3.40.50.620">
    <property type="entry name" value="HUPs"/>
    <property type="match status" value="1"/>
</dbReference>
<feature type="binding site" evidence="12">
    <location>
        <position position="29"/>
    </location>
    <ligand>
        <name>Zn(2+)</name>
        <dbReference type="ChEBI" id="CHEBI:29105"/>
    </ligand>
</feature>
<name>A0A0K1ELY3_CHOCO</name>
<comment type="catalytic activity">
    <reaction evidence="12">
        <text>tRNA(Cys) + L-cysteine + ATP = L-cysteinyl-tRNA(Cys) + AMP + diphosphate</text>
        <dbReference type="Rhea" id="RHEA:17773"/>
        <dbReference type="Rhea" id="RHEA-COMP:9661"/>
        <dbReference type="Rhea" id="RHEA-COMP:9679"/>
        <dbReference type="ChEBI" id="CHEBI:30616"/>
        <dbReference type="ChEBI" id="CHEBI:33019"/>
        <dbReference type="ChEBI" id="CHEBI:35235"/>
        <dbReference type="ChEBI" id="CHEBI:78442"/>
        <dbReference type="ChEBI" id="CHEBI:78517"/>
        <dbReference type="ChEBI" id="CHEBI:456215"/>
        <dbReference type="EC" id="6.1.1.16"/>
    </reaction>
</comment>
<keyword evidence="4 12" id="KW-0963">Cytoplasm</keyword>
<dbReference type="PATRIC" id="fig|52.7.peg.6741"/>
<comment type="subcellular location">
    <subcellularLocation>
        <location evidence="1 12">Cytoplasm</location>
    </subcellularLocation>
</comment>
<dbReference type="STRING" id="52.CMC5_061320"/>
<dbReference type="EMBL" id="CP012159">
    <property type="protein sequence ID" value="AKT41910.1"/>
    <property type="molecule type" value="Genomic_DNA"/>
</dbReference>
<dbReference type="GO" id="GO:0005524">
    <property type="term" value="F:ATP binding"/>
    <property type="evidence" value="ECO:0007669"/>
    <property type="project" value="UniProtKB-UniRule"/>
</dbReference>
<feature type="binding site" evidence="12">
    <location>
        <position position="243"/>
    </location>
    <ligand>
        <name>Zn(2+)</name>
        <dbReference type="ChEBI" id="CHEBI:29105"/>
    </ligand>
</feature>
<keyword evidence="10 12" id="KW-0648">Protein biosynthesis</keyword>
<sequence length="515" mass="57676">MPLHVFNTASRALEPFVPANPKVVRMYVCGLTVYAPMHIGHARTYCFWDTFRRWLEHSGYHVIGVINYTDIDDRIIAGGEESRGCVDLAEQMIAGFRRDCRALHIKDYAAYTRATDFVDEQVSMVAQLIEKGHAYVKDGEVFYEVASFPRYGALSHRVLAEQEVGACGRLEEDIARKRHPNDFTLWKPSDEGQPAWTTGQEGWPQGRPGWHIECSAMSTALLGDHFDVHGGGIDNLFPHHENEVAQSEPLCGHPWVRYWLHPEHLDLRGTKMSKSLGNVVGVSDLVERHGVDVVRWFFSTHHYRTKLPFDWDLLEQAAAGYQRIKRLVDVLAERLSGAPASVFELPRGSYPSQRPPELRVPRMRHTYTTGKFGAASEQFIEKFTAAMNDDLDAPTAMAALFEYVSGLYAAGIEAHPEVAELLPVYRCLTAHLAIFGVEIARPELHAEVCVDYAVPPSSGAAAGRGGDEVVDRLLALRTQARKDKDFAKGDMIRKLLIEAGVEVEDSPQGTRWSAR</sequence>
<feature type="region of interest" description="Disordered" evidence="13">
    <location>
        <begin position="182"/>
        <end position="202"/>
    </location>
</feature>
<feature type="domain" description="Cysteinyl-tRNA synthetase class Ia DALR" evidence="14">
    <location>
        <begin position="382"/>
        <end position="448"/>
    </location>
</feature>
<dbReference type="GO" id="GO:0004817">
    <property type="term" value="F:cysteine-tRNA ligase activity"/>
    <property type="evidence" value="ECO:0007669"/>
    <property type="project" value="UniProtKB-UniRule"/>
</dbReference>
<keyword evidence="9 12" id="KW-0067">ATP-binding</keyword>
<evidence type="ECO:0000256" key="3">
    <source>
        <dbReference type="ARBA" id="ARBA00011245"/>
    </source>
</evidence>
<evidence type="ECO:0000256" key="9">
    <source>
        <dbReference type="ARBA" id="ARBA00022840"/>
    </source>
</evidence>
<dbReference type="InterPro" id="IPR024909">
    <property type="entry name" value="Cys-tRNA/MSH_ligase"/>
</dbReference>
<dbReference type="GO" id="GO:0008270">
    <property type="term" value="F:zinc ion binding"/>
    <property type="evidence" value="ECO:0007669"/>
    <property type="project" value="UniProtKB-UniRule"/>
</dbReference>
<keyword evidence="6 12" id="KW-0479">Metal-binding</keyword>
<dbReference type="Gene3D" id="1.20.120.1910">
    <property type="entry name" value="Cysteine-tRNA ligase, C-terminal anti-codon recognition domain"/>
    <property type="match status" value="1"/>
</dbReference>
<comment type="cofactor">
    <cofactor evidence="12">
        <name>Zn(2+)</name>
        <dbReference type="ChEBI" id="CHEBI:29105"/>
    </cofactor>
    <text evidence="12">Binds 1 zinc ion per subunit.</text>
</comment>
<feature type="binding site" evidence="12">
    <location>
        <position position="239"/>
    </location>
    <ligand>
        <name>Zn(2+)</name>
        <dbReference type="ChEBI" id="CHEBI:29105"/>
    </ligand>
</feature>
<organism evidence="15 16">
    <name type="scientific">Chondromyces crocatus</name>
    <dbReference type="NCBI Taxonomy" id="52"/>
    <lineage>
        <taxon>Bacteria</taxon>
        <taxon>Pseudomonadati</taxon>
        <taxon>Myxococcota</taxon>
        <taxon>Polyangia</taxon>
        <taxon>Polyangiales</taxon>
        <taxon>Polyangiaceae</taxon>
        <taxon>Chondromyces</taxon>
    </lineage>
</organism>
<keyword evidence="8 12" id="KW-0862">Zinc</keyword>
<dbReference type="Proteomes" id="UP000067626">
    <property type="component" value="Chromosome"/>
</dbReference>